<keyword evidence="2" id="KW-1185">Reference proteome</keyword>
<evidence type="ECO:0000313" key="1">
    <source>
        <dbReference type="EMBL" id="KHK93362.1"/>
    </source>
</evidence>
<organism evidence="1 2">
    <name type="scientific">Novosphingobium malaysiense</name>
    <dbReference type="NCBI Taxonomy" id="1348853"/>
    <lineage>
        <taxon>Bacteria</taxon>
        <taxon>Pseudomonadati</taxon>
        <taxon>Pseudomonadota</taxon>
        <taxon>Alphaproteobacteria</taxon>
        <taxon>Sphingomonadales</taxon>
        <taxon>Sphingomonadaceae</taxon>
        <taxon>Novosphingobium</taxon>
    </lineage>
</organism>
<reference evidence="1 2" key="1">
    <citation type="submission" date="2014-10" db="EMBL/GenBank/DDBJ databases">
        <title>Genome sequence of Novosphingobium malaysiense MUSC 273(T).</title>
        <authorList>
            <person name="Lee L.-H."/>
        </authorList>
    </citation>
    <scope>NUCLEOTIDE SEQUENCE [LARGE SCALE GENOMIC DNA]</scope>
    <source>
        <strain evidence="1 2">MUSC 273</strain>
    </source>
</reference>
<dbReference type="OrthoDB" id="7375815at2"/>
<sequence length="364" mass="40607">MSRQKRAFNSFWSRPDASMSMGCIDCPDLGICGGQTIDGAGFNCLDHCCGNPDSCQAVCPKAHRFADRVREVGGLDLPTPHADLLEPCTLPSYLPLLFHGSALASTIAAPAVAIPLYRFFDRGADCRFDTRDSVVQSYKIDPSADIILSGVAQDHEVEGWWRLAAPGRIKAIANFRRLGIAMVTTPNFSLMVDRPRWDDMHSMRRIVLAYHELVSEGQAAALHVNGRTWNDFARWSEYVAAHPEVTHIAYEFTTGAKNPERMRQHALWLIELAQAAGRRLGLVLRGGPQVVGLLSQFYDISLIDSSPFEKAQHREVAWIDQEGQRRWKKRLTAPGESVDALLDENIRISERWFGSLLPKLKLAA</sequence>
<evidence type="ECO:0000313" key="2">
    <source>
        <dbReference type="Proteomes" id="UP000031057"/>
    </source>
</evidence>
<dbReference type="Proteomes" id="UP000031057">
    <property type="component" value="Unassembled WGS sequence"/>
</dbReference>
<dbReference type="EMBL" id="JTDI01000001">
    <property type="protein sequence ID" value="KHK93362.1"/>
    <property type="molecule type" value="Genomic_DNA"/>
</dbReference>
<dbReference type="RefSeq" id="WP_039279314.1">
    <property type="nucleotide sequence ID" value="NZ_JTDI01000001.1"/>
</dbReference>
<name>A0A0B1ZW29_9SPHN</name>
<dbReference type="AlphaFoldDB" id="A0A0B1ZW29"/>
<proteinExistence type="predicted"/>
<gene>
    <name evidence="1" type="ORF">LK12_03455</name>
</gene>
<dbReference type="STRING" id="1348853.LK12_03455"/>
<protein>
    <submittedName>
        <fullName evidence="1">Uncharacterized protein</fullName>
    </submittedName>
</protein>
<comment type="caution">
    <text evidence="1">The sequence shown here is derived from an EMBL/GenBank/DDBJ whole genome shotgun (WGS) entry which is preliminary data.</text>
</comment>
<accession>A0A0B1ZW29</accession>